<dbReference type="HOGENOM" id="CLU_132460_0_0_2"/>
<dbReference type="STRING" id="1343739.PAP_09120"/>
<feature type="domain" description="K Homology" evidence="3">
    <location>
        <begin position="57"/>
        <end position="160"/>
    </location>
</feature>
<reference evidence="4 5" key="2">
    <citation type="journal article" date="2015" name="Genome Announc.">
        <title>Complete Genome Sequence of Hyperthermophilic Piezophilic Archaeon Palaeococcus pacificus DY20341T, Isolated from Deep-Sea Hydrothermal Sediments.</title>
        <authorList>
            <person name="Zeng X."/>
            <person name="Jebbar M."/>
            <person name="Shao Z."/>
        </authorList>
    </citation>
    <scope>NUCLEOTIDE SEQUENCE [LARGE SCALE GENOMIC DNA]</scope>
    <source>
        <strain evidence="4 5">DY20341</strain>
    </source>
</reference>
<dbReference type="eggNOG" id="arCOG01761">
    <property type="taxonomic scope" value="Archaea"/>
</dbReference>
<dbReference type="AlphaFoldDB" id="A0A075LV61"/>
<reference evidence="5" key="1">
    <citation type="submission" date="2013-06" db="EMBL/GenBank/DDBJ databases">
        <title>Complete Genome Sequence of Hyperthermophilic Palaeococcus pacificus DY20341T, Isolated from a Deep-Sea Hydrothermal Sediments.</title>
        <authorList>
            <person name="Zeng X."/>
            <person name="Shao Z."/>
        </authorList>
    </citation>
    <scope>NUCLEOTIDE SEQUENCE [LARGE SCALE GENOMIC DNA]</scope>
    <source>
        <strain evidence="5">DY20341</strain>
    </source>
</reference>
<dbReference type="GO" id="GO:0003723">
    <property type="term" value="F:RNA binding"/>
    <property type="evidence" value="ECO:0007669"/>
    <property type="project" value="UniProtKB-UniRule"/>
</dbReference>
<keyword evidence="4" id="KW-0648">Protein biosynthesis</keyword>
<dbReference type="InterPro" id="IPR015946">
    <property type="entry name" value="KH_dom-like_a/b"/>
</dbReference>
<organism evidence="4 5">
    <name type="scientific">Palaeococcus pacificus DY20341</name>
    <dbReference type="NCBI Taxonomy" id="1343739"/>
    <lineage>
        <taxon>Archaea</taxon>
        <taxon>Methanobacteriati</taxon>
        <taxon>Methanobacteriota</taxon>
        <taxon>Thermococci</taxon>
        <taxon>Thermococcales</taxon>
        <taxon>Thermococcaceae</taxon>
        <taxon>Palaeococcus</taxon>
    </lineage>
</organism>
<dbReference type="InterPro" id="IPR004087">
    <property type="entry name" value="KH_dom"/>
</dbReference>
<evidence type="ECO:0000256" key="1">
    <source>
        <dbReference type="ARBA" id="ARBA00022884"/>
    </source>
</evidence>
<dbReference type="InterPro" id="IPR009019">
    <property type="entry name" value="KH_sf_prok-type"/>
</dbReference>
<dbReference type="OrthoDB" id="4111at2157"/>
<evidence type="ECO:0000313" key="4">
    <source>
        <dbReference type="EMBL" id="AIF70204.1"/>
    </source>
</evidence>
<dbReference type="GeneID" id="24842921"/>
<proteinExistence type="predicted"/>
<protein>
    <submittedName>
        <fullName evidence="4">Transcription elongation factor NusA</fullName>
    </submittedName>
</protein>
<keyword evidence="1 2" id="KW-0694">RNA-binding</keyword>
<keyword evidence="5" id="KW-1185">Reference proteome</keyword>
<accession>A0A075LV61</accession>
<dbReference type="GO" id="GO:0003746">
    <property type="term" value="F:translation elongation factor activity"/>
    <property type="evidence" value="ECO:0007669"/>
    <property type="project" value="UniProtKB-KW"/>
</dbReference>
<dbReference type="RefSeq" id="WP_048165678.1">
    <property type="nucleotide sequence ID" value="NZ_CP006019.1"/>
</dbReference>
<dbReference type="KEGG" id="ppac:PAP_09120"/>
<gene>
    <name evidence="4" type="ORF">PAP_09120</name>
</gene>
<sequence>MKAPICEVCLKTDDILCPGDEKKLQDGVISELDVKVARFLYKLLGDADVEFKKAVEAGDLIVIIVGEGQVALVIGKGGKNVKLLMRELGKRVRIIEDTKDVKKLATDLLIPARLFGVNIVYKPDGGQYYKILVPRTDKQRLPASPEVLEKIISQIIGKEAKIALA</sequence>
<evidence type="ECO:0000313" key="5">
    <source>
        <dbReference type="Proteomes" id="UP000027981"/>
    </source>
</evidence>
<evidence type="ECO:0000259" key="3">
    <source>
        <dbReference type="SMART" id="SM00322"/>
    </source>
</evidence>
<evidence type="ECO:0000256" key="2">
    <source>
        <dbReference type="PROSITE-ProRule" id="PRU00117"/>
    </source>
</evidence>
<dbReference type="SUPFAM" id="SSF54814">
    <property type="entry name" value="Prokaryotic type KH domain (KH-domain type II)"/>
    <property type="match status" value="1"/>
</dbReference>
<name>A0A075LV61_9EURY</name>
<dbReference type="Proteomes" id="UP000027981">
    <property type="component" value="Chromosome"/>
</dbReference>
<dbReference type="GO" id="GO:0006353">
    <property type="term" value="P:DNA-templated transcription termination"/>
    <property type="evidence" value="ECO:0007669"/>
    <property type="project" value="UniProtKB-KW"/>
</dbReference>
<dbReference type="Gene3D" id="3.30.300.20">
    <property type="match status" value="1"/>
</dbReference>
<dbReference type="InterPro" id="IPR004044">
    <property type="entry name" value="KH_dom_type_2"/>
</dbReference>
<dbReference type="SMART" id="SM00322">
    <property type="entry name" value="KH"/>
    <property type="match status" value="1"/>
</dbReference>
<dbReference type="PROSITE" id="PS50084">
    <property type="entry name" value="KH_TYPE_1"/>
    <property type="match status" value="1"/>
</dbReference>
<keyword evidence="4" id="KW-0251">Elongation factor</keyword>
<dbReference type="EMBL" id="CP006019">
    <property type="protein sequence ID" value="AIF70204.1"/>
    <property type="molecule type" value="Genomic_DNA"/>
</dbReference>
<dbReference type="Pfam" id="PF07650">
    <property type="entry name" value="KH_2"/>
    <property type="match status" value="1"/>
</dbReference>
<dbReference type="NCBIfam" id="NF005013">
    <property type="entry name" value="PRK06418.1"/>
    <property type="match status" value="1"/>
</dbReference>